<dbReference type="InterPro" id="IPR050712">
    <property type="entry name" value="NAD(P)H-dep_reductase"/>
</dbReference>
<name>A0ABQ1GQ54_9BACL</name>
<gene>
    <name evidence="3" type="ORF">GCM10010917_36460</name>
</gene>
<dbReference type="Proteomes" id="UP000609323">
    <property type="component" value="Unassembled WGS sequence"/>
</dbReference>
<reference evidence="4" key="1">
    <citation type="journal article" date="2019" name="Int. J. Syst. Evol. Microbiol.">
        <title>The Global Catalogue of Microorganisms (GCM) 10K type strain sequencing project: providing services to taxonomists for standard genome sequencing and annotation.</title>
        <authorList>
            <consortium name="The Broad Institute Genomics Platform"/>
            <consortium name="The Broad Institute Genome Sequencing Center for Infectious Disease"/>
            <person name="Wu L."/>
            <person name="Ma J."/>
        </authorList>
    </citation>
    <scope>NUCLEOTIDE SEQUENCE [LARGE SCALE GENOMIC DNA]</scope>
    <source>
        <strain evidence="4">CGMCC 1.15044</strain>
    </source>
</reference>
<dbReference type="PANTHER" id="PTHR30543:SF21">
    <property type="entry name" value="NAD(P)H-DEPENDENT FMN REDUCTASE LOT6"/>
    <property type="match status" value="1"/>
</dbReference>
<evidence type="ECO:0000313" key="4">
    <source>
        <dbReference type="Proteomes" id="UP000609323"/>
    </source>
</evidence>
<comment type="caution">
    <text evidence="3">The sequence shown here is derived from an EMBL/GenBank/DDBJ whole genome shotgun (WGS) entry which is preliminary data.</text>
</comment>
<protein>
    <submittedName>
        <fullName evidence="3">FMN reductase</fullName>
    </submittedName>
</protein>
<organism evidence="3 4">
    <name type="scientific">Paenibacillus physcomitrellae</name>
    <dbReference type="NCBI Taxonomy" id="1619311"/>
    <lineage>
        <taxon>Bacteria</taxon>
        <taxon>Bacillati</taxon>
        <taxon>Bacillota</taxon>
        <taxon>Bacilli</taxon>
        <taxon>Bacillales</taxon>
        <taxon>Paenibacillaceae</taxon>
        <taxon>Paenibacillus</taxon>
    </lineage>
</organism>
<evidence type="ECO:0000313" key="3">
    <source>
        <dbReference type="EMBL" id="GGA47855.1"/>
    </source>
</evidence>
<dbReference type="SUPFAM" id="SSF52218">
    <property type="entry name" value="Flavoproteins"/>
    <property type="match status" value="1"/>
</dbReference>
<proteinExistence type="inferred from homology"/>
<sequence length="198" mass="22918">MKIATIVGSLRKDSFNMRLARYMQEQFKHKMDIEILEIHELPFYNQDIELDPPESVQIFKHKVNMADAVLWITPEYNYSIPGVTKNAIDWLSRVDKVMKGKPSWILGSSMGFLGSVRAQLHLREILFSPSIASPFYQGHEVYIGTAHEKFNEQGELIHEPTKQYLETVTDQFIEWMESGSWRFNPSTTNSSISTMSRV</sequence>
<feature type="domain" description="NADPH-dependent FMN reductase-like" evidence="2">
    <location>
        <begin position="1"/>
        <end position="145"/>
    </location>
</feature>
<evidence type="ECO:0000256" key="1">
    <source>
        <dbReference type="ARBA" id="ARBA00009428"/>
    </source>
</evidence>
<dbReference type="PANTHER" id="PTHR30543">
    <property type="entry name" value="CHROMATE REDUCTASE"/>
    <property type="match status" value="1"/>
</dbReference>
<accession>A0ABQ1GQ54</accession>
<dbReference type="Gene3D" id="3.40.50.360">
    <property type="match status" value="1"/>
</dbReference>
<evidence type="ECO:0000259" key="2">
    <source>
        <dbReference type="Pfam" id="PF03358"/>
    </source>
</evidence>
<dbReference type="RefSeq" id="WP_094092767.1">
    <property type="nucleotide sequence ID" value="NZ_BMHF01000016.1"/>
</dbReference>
<comment type="similarity">
    <text evidence="1">Belongs to the azoreductase type 2 family.</text>
</comment>
<dbReference type="Pfam" id="PF03358">
    <property type="entry name" value="FMN_red"/>
    <property type="match status" value="1"/>
</dbReference>
<keyword evidence="4" id="KW-1185">Reference proteome</keyword>
<dbReference type="InterPro" id="IPR029039">
    <property type="entry name" value="Flavoprotein-like_sf"/>
</dbReference>
<dbReference type="EMBL" id="BMHF01000016">
    <property type="protein sequence ID" value="GGA47855.1"/>
    <property type="molecule type" value="Genomic_DNA"/>
</dbReference>
<dbReference type="InterPro" id="IPR005025">
    <property type="entry name" value="FMN_Rdtase-like_dom"/>
</dbReference>